<dbReference type="InterPro" id="IPR003838">
    <property type="entry name" value="ABC3_permease_C"/>
</dbReference>
<evidence type="ECO:0000256" key="2">
    <source>
        <dbReference type="ARBA" id="ARBA00022475"/>
    </source>
</evidence>
<feature type="domain" description="ABC3 transporter permease C-terminal" evidence="7">
    <location>
        <begin position="692"/>
        <end position="804"/>
    </location>
</feature>
<name>A0ABS4TUS6_9PSEU</name>
<evidence type="ECO:0000259" key="7">
    <source>
        <dbReference type="Pfam" id="PF02687"/>
    </source>
</evidence>
<keyword evidence="5 6" id="KW-0472">Membrane</keyword>
<protein>
    <submittedName>
        <fullName evidence="8">ABC transport system permease protein</fullName>
    </submittedName>
</protein>
<keyword evidence="2" id="KW-1003">Cell membrane</keyword>
<proteinExistence type="predicted"/>
<feature type="transmembrane region" description="Helical" evidence="6">
    <location>
        <begin position="386"/>
        <end position="406"/>
    </location>
</feature>
<dbReference type="Proteomes" id="UP001519332">
    <property type="component" value="Unassembled WGS sequence"/>
</dbReference>
<feature type="transmembrane region" description="Helical" evidence="6">
    <location>
        <begin position="741"/>
        <end position="765"/>
    </location>
</feature>
<sequence length="813" mass="83867">MYGMAWQAIKARKGAFVAPLLALFGGSILLTACGILLQSGLFGGVPVQRYAAAPAVISGNQTVSATADGMSHSESLAGRVPVDARLVDEVTRIPGVRKAIGDVNFPVLAPDGPTSGHGWASAELAPYTLKAGQAPAGPRDVVLTGRAGVSVGDTIPLSVRSQSESYRVAGIADGPPAVFFSDDVARQLSGDPGKIAAIGVFGDPDTVRNALAANPDVSVLTGVNRSEAESSDGAQSRMILMIVTSSFSGFVLMIVIFVTGSTLALVLNQRRREFALLRAVAATPRQLRRLIGTETLLISGAGAVLGVGPGLFAGYALRDAFARIGIIPAEFELSVGPVPMLAAIVLCVAAAQIAARSSARRMLRIKPVEALGEAAVEPRRLGKARLISGFVLLALAVAGAVAALVIPGQPAIAPAGMSSLLAVIGLGLLGPVFVSAATRLIGRPLLRSPGSAGYLAARNSMANSRRLAAAVTPLVLTIGFAVTQFYSQTTMAEATLYQARAATTADYVLTAPNGLPADAATAARAVPGVTAATPLVGSEVVVLDPDAASEPLTKSRAHGVDASQLKGTLSLTATTGDFGALRGDTVALSETTASWAGKKAGDRISMYLGDRTLINPAVVAVFKDNLGFGDILMPHEVLIPHTVNRTADSILVSGNTDGLQALPYPGLKVTDRQGLVVALDDEQQANLWLNRILLGVIMLYVALSVVNTLVTATLDRGRELSLLRLVGGTRRQVLRVMRVESWIVVGIAVVAGSAIPVLPLAFLGLNLAGSPIPDGTPLVYIGIVALATAIGLLAIRLPARRITRGKVTVLTRE</sequence>
<dbReference type="Pfam" id="PF02687">
    <property type="entry name" value="FtsX"/>
    <property type="match status" value="2"/>
</dbReference>
<comment type="caution">
    <text evidence="8">The sequence shown here is derived from an EMBL/GenBank/DDBJ whole genome shotgun (WGS) entry which is preliminary data.</text>
</comment>
<dbReference type="EMBL" id="JAGINW010000001">
    <property type="protein sequence ID" value="MBP2327710.1"/>
    <property type="molecule type" value="Genomic_DNA"/>
</dbReference>
<feature type="transmembrane region" description="Helical" evidence="6">
    <location>
        <begin position="412"/>
        <end position="437"/>
    </location>
</feature>
<dbReference type="PANTHER" id="PTHR30287">
    <property type="entry name" value="MEMBRANE COMPONENT OF PREDICTED ABC SUPERFAMILY METABOLITE UPTAKE TRANSPORTER"/>
    <property type="match status" value="1"/>
</dbReference>
<reference evidence="8 9" key="1">
    <citation type="submission" date="2021-03" db="EMBL/GenBank/DDBJ databases">
        <title>Sequencing the genomes of 1000 actinobacteria strains.</title>
        <authorList>
            <person name="Klenk H.-P."/>
        </authorList>
    </citation>
    <scope>NUCLEOTIDE SEQUENCE [LARGE SCALE GENOMIC DNA]</scope>
    <source>
        <strain evidence="8 9">DSM 46670</strain>
    </source>
</reference>
<feature type="transmembrane region" description="Helical" evidence="6">
    <location>
        <begin position="238"/>
        <end position="267"/>
    </location>
</feature>
<keyword evidence="9" id="KW-1185">Reference proteome</keyword>
<feature type="transmembrane region" description="Helical" evidence="6">
    <location>
        <begin position="777"/>
        <end position="795"/>
    </location>
</feature>
<organism evidence="8 9">
    <name type="scientific">Kibdelosporangium banguiense</name>
    <dbReference type="NCBI Taxonomy" id="1365924"/>
    <lineage>
        <taxon>Bacteria</taxon>
        <taxon>Bacillati</taxon>
        <taxon>Actinomycetota</taxon>
        <taxon>Actinomycetes</taxon>
        <taxon>Pseudonocardiales</taxon>
        <taxon>Pseudonocardiaceae</taxon>
        <taxon>Kibdelosporangium</taxon>
    </lineage>
</organism>
<feature type="transmembrane region" description="Helical" evidence="6">
    <location>
        <begin position="337"/>
        <end position="355"/>
    </location>
</feature>
<gene>
    <name evidence="8" type="ORF">JOF56_008095</name>
</gene>
<dbReference type="PANTHER" id="PTHR30287:SF1">
    <property type="entry name" value="INNER MEMBRANE PROTEIN"/>
    <property type="match status" value="1"/>
</dbReference>
<evidence type="ECO:0000256" key="4">
    <source>
        <dbReference type="ARBA" id="ARBA00022989"/>
    </source>
</evidence>
<feature type="transmembrane region" description="Helical" evidence="6">
    <location>
        <begin position="467"/>
        <end position="486"/>
    </location>
</feature>
<keyword evidence="4 6" id="KW-1133">Transmembrane helix</keyword>
<dbReference type="RefSeq" id="WP_209644715.1">
    <property type="nucleotide sequence ID" value="NZ_JAGINW010000001.1"/>
</dbReference>
<evidence type="ECO:0000256" key="1">
    <source>
        <dbReference type="ARBA" id="ARBA00004651"/>
    </source>
</evidence>
<feature type="domain" description="ABC3 transporter permease C-terminal" evidence="7">
    <location>
        <begin position="246"/>
        <end position="367"/>
    </location>
</feature>
<feature type="transmembrane region" description="Helical" evidence="6">
    <location>
        <begin position="295"/>
        <end position="317"/>
    </location>
</feature>
<evidence type="ECO:0000313" key="8">
    <source>
        <dbReference type="EMBL" id="MBP2327710.1"/>
    </source>
</evidence>
<feature type="transmembrane region" description="Helical" evidence="6">
    <location>
        <begin position="692"/>
        <end position="714"/>
    </location>
</feature>
<evidence type="ECO:0000256" key="5">
    <source>
        <dbReference type="ARBA" id="ARBA00023136"/>
    </source>
</evidence>
<accession>A0ABS4TUS6</accession>
<evidence type="ECO:0000313" key="9">
    <source>
        <dbReference type="Proteomes" id="UP001519332"/>
    </source>
</evidence>
<dbReference type="InterPro" id="IPR038766">
    <property type="entry name" value="Membrane_comp_ABC_pdt"/>
</dbReference>
<keyword evidence="3 6" id="KW-0812">Transmembrane</keyword>
<evidence type="ECO:0000256" key="3">
    <source>
        <dbReference type="ARBA" id="ARBA00022692"/>
    </source>
</evidence>
<comment type="subcellular location">
    <subcellularLocation>
        <location evidence="1">Cell membrane</location>
        <topology evidence="1">Multi-pass membrane protein</topology>
    </subcellularLocation>
</comment>
<evidence type="ECO:0000256" key="6">
    <source>
        <dbReference type="SAM" id="Phobius"/>
    </source>
</evidence>